<evidence type="ECO:0000313" key="3">
    <source>
        <dbReference type="EMBL" id="PRP74752.1"/>
    </source>
</evidence>
<protein>
    <submittedName>
        <fullName evidence="3">IQ calmodulin-binding motif domain-containing protein</fullName>
    </submittedName>
</protein>
<dbReference type="GO" id="GO:0005524">
    <property type="term" value="F:ATP binding"/>
    <property type="evidence" value="ECO:0007669"/>
    <property type="project" value="InterPro"/>
</dbReference>
<organism evidence="3 4">
    <name type="scientific">Planoprotostelium fungivorum</name>
    <dbReference type="NCBI Taxonomy" id="1890364"/>
    <lineage>
        <taxon>Eukaryota</taxon>
        <taxon>Amoebozoa</taxon>
        <taxon>Evosea</taxon>
        <taxon>Variosea</taxon>
        <taxon>Cavosteliida</taxon>
        <taxon>Cavosteliaceae</taxon>
        <taxon>Planoprotostelium</taxon>
    </lineage>
</organism>
<dbReference type="GO" id="GO:0004812">
    <property type="term" value="F:aminoacyl-tRNA ligase activity"/>
    <property type="evidence" value="ECO:0007669"/>
    <property type="project" value="InterPro"/>
</dbReference>
<accession>A0A2P6MSR9</accession>
<dbReference type="InParanoid" id="A0A2P6MSR9"/>
<name>A0A2P6MSR9_9EUKA</name>
<sequence>MKRREERKSVAPAEQEGPRILKEREVVGLFMSAGILDSVAKSLIKTHHGLLTLNETQGEDFKAVLREALNVIDREGVPASIFDESSNKNVTQAAILASDIVPGSASKKKVQLCKVCRDTGVLHPSYPDRMQHYFSSTKELKGTLKEEDWLCRNCWADFYRDNREWIKNNPQDEQTEEEDAAPVEGRRTKIQFFKSILPVLLIIAQNLHPSALPHRKMLVRYVATGGIQINQISTALYRLRKIGSHPIETEDFERECGVGKYADLFVDCSWDKHPTERDLLHLHEAERQKKKKEREEQAKKEETERLQKEADEKRQMEREADRQEQLEKVEREAKEKSRATRLQRIQEARKKQDAEDMEHRKKVDATKERQREKKEADRRASRKARESELKAAETTAKNKEGELKTKQEDRQRRYRMEAQQRAVEKRTKMIEI</sequence>
<evidence type="ECO:0000256" key="1">
    <source>
        <dbReference type="SAM" id="MobiDB-lite"/>
    </source>
</evidence>
<comment type="caution">
    <text evidence="3">The sequence shown here is derived from an EMBL/GenBank/DDBJ whole genome shotgun (WGS) entry which is preliminary data.</text>
</comment>
<reference evidence="3 4" key="1">
    <citation type="journal article" date="2018" name="Genome Biol. Evol.">
        <title>Multiple Roots of Fruiting Body Formation in Amoebozoa.</title>
        <authorList>
            <person name="Hillmann F."/>
            <person name="Forbes G."/>
            <person name="Novohradska S."/>
            <person name="Ferling I."/>
            <person name="Riege K."/>
            <person name="Groth M."/>
            <person name="Westermann M."/>
            <person name="Marz M."/>
            <person name="Spaller T."/>
            <person name="Winckler T."/>
            <person name="Schaap P."/>
            <person name="Glockner G."/>
        </authorList>
    </citation>
    <scope>NUCLEOTIDE SEQUENCE [LARGE SCALE GENOMIC DNA]</scope>
    <source>
        <strain evidence="3 4">Jena</strain>
    </source>
</reference>
<dbReference type="GO" id="GO:0006418">
    <property type="term" value="P:tRNA aminoacylation for protein translation"/>
    <property type="evidence" value="ECO:0007669"/>
    <property type="project" value="InterPro"/>
</dbReference>
<proteinExistence type="predicted"/>
<dbReference type="InterPro" id="IPR042558">
    <property type="entry name" value="Gln-tRNA-synth_Ib_RNA-bd_N_1"/>
</dbReference>
<feature type="region of interest" description="Disordered" evidence="1">
    <location>
        <begin position="282"/>
        <end position="432"/>
    </location>
</feature>
<dbReference type="Pfam" id="PF04558">
    <property type="entry name" value="tRNA_synt_1c_R1"/>
    <property type="match status" value="1"/>
</dbReference>
<dbReference type="AlphaFoldDB" id="A0A2P6MSR9"/>
<gene>
    <name evidence="3" type="ORF">PROFUN_06613</name>
</gene>
<evidence type="ECO:0000259" key="2">
    <source>
        <dbReference type="Pfam" id="PF04558"/>
    </source>
</evidence>
<keyword evidence="4" id="KW-1185">Reference proteome</keyword>
<dbReference type="EMBL" id="MDYQ01000441">
    <property type="protein sequence ID" value="PRP74752.1"/>
    <property type="molecule type" value="Genomic_DNA"/>
</dbReference>
<dbReference type="GO" id="GO:0005737">
    <property type="term" value="C:cytoplasm"/>
    <property type="evidence" value="ECO:0007669"/>
    <property type="project" value="InterPro"/>
</dbReference>
<dbReference type="InterPro" id="IPR007639">
    <property type="entry name" value="Gln-tRNA-synth_Ib_RNA-bd_N"/>
</dbReference>
<dbReference type="Gene3D" id="1.10.8.1290">
    <property type="entry name" value="Glutaminyl-tRNA synthetase, non-specific RNA binding region part 1, domain 1"/>
    <property type="match status" value="1"/>
</dbReference>
<dbReference type="Proteomes" id="UP000241769">
    <property type="component" value="Unassembled WGS sequence"/>
</dbReference>
<evidence type="ECO:0000313" key="4">
    <source>
        <dbReference type="Proteomes" id="UP000241769"/>
    </source>
</evidence>
<feature type="domain" description="Glutaminyl-tRNA synthetase class Ib non-specific RNA-binding" evidence="2">
    <location>
        <begin position="194"/>
        <end position="259"/>
    </location>
</feature>